<protein>
    <recommendedName>
        <fullName evidence="4">Calcofluor white hypersensitive protein</fullName>
    </recommendedName>
</protein>
<evidence type="ECO:0000256" key="1">
    <source>
        <dbReference type="SAM" id="Phobius"/>
    </source>
</evidence>
<keyword evidence="1" id="KW-1133">Transmembrane helix</keyword>
<reference evidence="2" key="1">
    <citation type="submission" date="2023-07" db="EMBL/GenBank/DDBJ databases">
        <title>Black Yeasts Isolated from many extreme environments.</title>
        <authorList>
            <person name="Coleine C."/>
            <person name="Stajich J.E."/>
            <person name="Selbmann L."/>
        </authorList>
    </citation>
    <scope>NUCLEOTIDE SEQUENCE</scope>
    <source>
        <strain evidence="2">CCFEE 5485</strain>
    </source>
</reference>
<organism evidence="2 3">
    <name type="scientific">Recurvomyces mirabilis</name>
    <dbReference type="NCBI Taxonomy" id="574656"/>
    <lineage>
        <taxon>Eukaryota</taxon>
        <taxon>Fungi</taxon>
        <taxon>Dikarya</taxon>
        <taxon>Ascomycota</taxon>
        <taxon>Pezizomycotina</taxon>
        <taxon>Dothideomycetes</taxon>
        <taxon>Dothideomycetidae</taxon>
        <taxon>Mycosphaerellales</taxon>
        <taxon>Teratosphaeriaceae</taxon>
        <taxon>Recurvomyces</taxon>
    </lineage>
</organism>
<evidence type="ECO:0008006" key="4">
    <source>
        <dbReference type="Google" id="ProtNLM"/>
    </source>
</evidence>
<proteinExistence type="predicted"/>
<dbReference type="AlphaFoldDB" id="A0AAE1C5P7"/>
<evidence type="ECO:0000313" key="3">
    <source>
        <dbReference type="Proteomes" id="UP001274830"/>
    </source>
</evidence>
<accession>A0AAE1C5P7</accession>
<gene>
    <name evidence="2" type="ORF">LTR78_001517</name>
</gene>
<dbReference type="EMBL" id="JAUTXT010000003">
    <property type="protein sequence ID" value="KAK3679064.1"/>
    <property type="molecule type" value="Genomic_DNA"/>
</dbReference>
<keyword evidence="3" id="KW-1185">Reference proteome</keyword>
<keyword evidence="1" id="KW-0472">Membrane</keyword>
<name>A0AAE1C5P7_9PEZI</name>
<keyword evidence="1" id="KW-0812">Transmembrane</keyword>
<evidence type="ECO:0000313" key="2">
    <source>
        <dbReference type="EMBL" id="KAK3679064.1"/>
    </source>
</evidence>
<sequence>MSGGRLWQIIGGAGVLGVGYYMYNAGGSPKAAEKRFEADAAKAANAVGLAGKGKEVQKQGEVTMADAGKKADQLFQDAKSATSKVDGKLEAYRKDAEAKLESTAKETRDSANKAINSFDRNVEAKASAAKGTVNSWFGGSKPTDGSK</sequence>
<feature type="transmembrane region" description="Helical" evidence="1">
    <location>
        <begin position="6"/>
        <end position="23"/>
    </location>
</feature>
<comment type="caution">
    <text evidence="2">The sequence shown here is derived from an EMBL/GenBank/DDBJ whole genome shotgun (WGS) entry which is preliminary data.</text>
</comment>
<dbReference type="Proteomes" id="UP001274830">
    <property type="component" value="Unassembled WGS sequence"/>
</dbReference>